<accession>A0A5N5KQ06</accession>
<comment type="caution">
    <text evidence="1">The sequence shown here is derived from an EMBL/GenBank/DDBJ whole genome shotgun (WGS) entry which is preliminary data.</text>
</comment>
<dbReference type="AlphaFoldDB" id="A0A5N5KQ06"/>
<proteinExistence type="predicted"/>
<evidence type="ECO:0008006" key="3">
    <source>
        <dbReference type="Google" id="ProtNLM"/>
    </source>
</evidence>
<evidence type="ECO:0000313" key="1">
    <source>
        <dbReference type="EMBL" id="KAB5532407.1"/>
    </source>
</evidence>
<organism evidence="1 2">
    <name type="scientific">Salix brachista</name>
    <dbReference type="NCBI Taxonomy" id="2182728"/>
    <lineage>
        <taxon>Eukaryota</taxon>
        <taxon>Viridiplantae</taxon>
        <taxon>Streptophyta</taxon>
        <taxon>Embryophyta</taxon>
        <taxon>Tracheophyta</taxon>
        <taxon>Spermatophyta</taxon>
        <taxon>Magnoliopsida</taxon>
        <taxon>eudicotyledons</taxon>
        <taxon>Gunneridae</taxon>
        <taxon>Pentapetalae</taxon>
        <taxon>rosids</taxon>
        <taxon>fabids</taxon>
        <taxon>Malpighiales</taxon>
        <taxon>Salicaceae</taxon>
        <taxon>Saliceae</taxon>
        <taxon>Salix</taxon>
    </lineage>
</organism>
<dbReference type="InterPro" id="IPR002816">
    <property type="entry name" value="TraB/PrgY/GumN_fam"/>
</dbReference>
<dbReference type="CDD" id="cd14726">
    <property type="entry name" value="TraB_PrgY-like"/>
    <property type="match status" value="1"/>
</dbReference>
<keyword evidence="2" id="KW-1185">Reference proteome</keyword>
<dbReference type="PANTHER" id="PTHR21530:SF0">
    <property type="entry name" value="TRAB FAMILY PROTEIN"/>
    <property type="match status" value="1"/>
</dbReference>
<name>A0A5N5KQ06_9ROSI</name>
<gene>
    <name evidence="1" type="ORF">DKX38_019077</name>
</gene>
<dbReference type="EMBL" id="VDCV01000012">
    <property type="protein sequence ID" value="KAB5532407.1"/>
    <property type="molecule type" value="Genomic_DNA"/>
</dbReference>
<sequence>METLLKIPFPIFSNNPHSLTTKPTKPLRVSIKPPPPDFDFRSEILQESRATISRTYPELLDLANDGTLLLIEKKSFGPVPSWRTEFVEPEAIWLVGTTHISSQSAAQVERVVRAVKPDNVVVELCRSRRVFVFFIGVRFIAGIMYISDEGEVGQQLRSSMFSLSGTGFFGAVGRSINLGGQTALALRLLLALFSSKISSDVNRPFGDEFRAARKVAEEIGAQIVLGDRPIEITLERAWNSLKWKEKLSLVIAVVRGITSSSDISKSSFKASSTDDGTFQLYKQLSFSYPSLLQPLIHERDTYLAWSLKRSKAVNNSKRVVGVIGKGHMNGVIYALISDQGNLRFRDVAGRSSSGDGGSNGFVAGLVKSLVRDTVVGILLWQLYEQIKGSL</sequence>
<dbReference type="Pfam" id="PF01963">
    <property type="entry name" value="TraB_PrgY_gumN"/>
    <property type="match status" value="1"/>
</dbReference>
<dbReference type="PANTHER" id="PTHR21530">
    <property type="entry name" value="PHEROMONE SHUTDOWN PROTEIN"/>
    <property type="match status" value="1"/>
</dbReference>
<dbReference type="Proteomes" id="UP000326939">
    <property type="component" value="Chromosome 12"/>
</dbReference>
<dbReference type="InterPro" id="IPR046345">
    <property type="entry name" value="TraB_PrgY-like"/>
</dbReference>
<evidence type="ECO:0000313" key="2">
    <source>
        <dbReference type="Proteomes" id="UP000326939"/>
    </source>
</evidence>
<protein>
    <recommendedName>
        <fullName evidence="3">TraB domain-containing protein</fullName>
    </recommendedName>
</protein>
<reference evidence="2" key="1">
    <citation type="journal article" date="2019" name="Gigascience">
        <title>De novo genome assembly of the endangered Acer yangbiense, a plant species with extremely small populations endemic to Yunnan Province, China.</title>
        <authorList>
            <person name="Yang J."/>
            <person name="Wariss H.M."/>
            <person name="Tao L."/>
            <person name="Zhang R."/>
            <person name="Yun Q."/>
            <person name="Hollingsworth P."/>
            <person name="Dao Z."/>
            <person name="Luo G."/>
            <person name="Guo H."/>
            <person name="Ma Y."/>
            <person name="Sun W."/>
        </authorList>
    </citation>
    <scope>NUCLEOTIDE SEQUENCE [LARGE SCALE GENOMIC DNA]</scope>
    <source>
        <strain evidence="2">cv. br00</strain>
    </source>
</reference>